<reference evidence="2 3" key="1">
    <citation type="submission" date="2013-08" db="EMBL/GenBank/DDBJ databases">
        <title>The genome sequence of Knoellia sinensis.</title>
        <authorList>
            <person name="Zhu W."/>
            <person name="Wang G."/>
        </authorList>
    </citation>
    <scope>NUCLEOTIDE SEQUENCE [LARGE SCALE GENOMIC DNA]</scope>
    <source>
        <strain evidence="2 3">KCTC 19936</strain>
    </source>
</reference>
<sequence>MALVLLAFGLPGVKAAPHDVPVGVAGPQAAVSQITGTLDQAQPGAFEVEAYADEAALTAAIRDREVYGGIVASPSGPTVLTASAASPVVAQTLTAMATGMAQQSGARPAVRDVVPLPQEDPRGAGLGASMLPLVIGAIAPALVLARFGARRRVTLAAASVYAVVAGLTFAAIVHFWFGSLNGSYLAEAAVMTATIAAGLFALLGLHRVLGMAGFGLGAAALVLLGNPLSGASSAPEFLAAPWQQIGQAMPPGAGSQVLRSVAFFDGAGATQGWIVLAVWALAGLALLALPARKQS</sequence>
<dbReference type="AlphaFoldDB" id="A0A0A0J9K3"/>
<feature type="transmembrane region" description="Helical" evidence="1">
    <location>
        <begin position="124"/>
        <end position="143"/>
    </location>
</feature>
<evidence type="ECO:0000256" key="1">
    <source>
        <dbReference type="SAM" id="Phobius"/>
    </source>
</evidence>
<feature type="transmembrane region" description="Helical" evidence="1">
    <location>
        <begin position="273"/>
        <end position="291"/>
    </location>
</feature>
<dbReference type="eggNOG" id="COG1511">
    <property type="taxonomic scope" value="Bacteria"/>
</dbReference>
<comment type="caution">
    <text evidence="2">The sequence shown here is derived from an EMBL/GenBank/DDBJ whole genome shotgun (WGS) entry which is preliminary data.</text>
</comment>
<name>A0A0A0J9K3_9MICO</name>
<dbReference type="STRING" id="1385520.N802_11845"/>
<accession>A0A0A0J9K3</accession>
<evidence type="ECO:0000313" key="2">
    <source>
        <dbReference type="EMBL" id="KGN34095.1"/>
    </source>
</evidence>
<feature type="transmembrane region" description="Helical" evidence="1">
    <location>
        <begin position="208"/>
        <end position="228"/>
    </location>
</feature>
<keyword evidence="1" id="KW-1133">Transmembrane helix</keyword>
<gene>
    <name evidence="2" type="ORF">N802_11845</name>
</gene>
<keyword evidence="1" id="KW-0812">Transmembrane</keyword>
<dbReference type="Proteomes" id="UP000030002">
    <property type="component" value="Unassembled WGS sequence"/>
</dbReference>
<evidence type="ECO:0000313" key="3">
    <source>
        <dbReference type="Proteomes" id="UP000030002"/>
    </source>
</evidence>
<dbReference type="EMBL" id="AVPJ01000002">
    <property type="protein sequence ID" value="KGN34095.1"/>
    <property type="molecule type" value="Genomic_DNA"/>
</dbReference>
<keyword evidence="3" id="KW-1185">Reference proteome</keyword>
<protein>
    <submittedName>
        <fullName evidence="2">Membrane protein</fullName>
    </submittedName>
</protein>
<feature type="transmembrane region" description="Helical" evidence="1">
    <location>
        <begin position="183"/>
        <end position="203"/>
    </location>
</feature>
<organism evidence="2 3">
    <name type="scientific">Knoellia sinensis KCTC 19936</name>
    <dbReference type="NCBI Taxonomy" id="1385520"/>
    <lineage>
        <taxon>Bacteria</taxon>
        <taxon>Bacillati</taxon>
        <taxon>Actinomycetota</taxon>
        <taxon>Actinomycetes</taxon>
        <taxon>Micrococcales</taxon>
        <taxon>Intrasporangiaceae</taxon>
        <taxon>Knoellia</taxon>
    </lineage>
</organism>
<feature type="transmembrane region" description="Helical" evidence="1">
    <location>
        <begin position="155"/>
        <end position="177"/>
    </location>
</feature>
<keyword evidence="1" id="KW-0472">Membrane</keyword>
<proteinExistence type="predicted"/>